<dbReference type="InParanoid" id="A2EFW8"/>
<feature type="compositionally biased region" description="Low complexity" evidence="1">
    <location>
        <begin position="234"/>
        <end position="244"/>
    </location>
</feature>
<protein>
    <submittedName>
        <fullName evidence="2">Cell wall surface anchor family protein, putative</fullName>
    </submittedName>
</protein>
<organism evidence="2 3">
    <name type="scientific">Trichomonas vaginalis (strain ATCC PRA-98 / G3)</name>
    <dbReference type="NCBI Taxonomy" id="412133"/>
    <lineage>
        <taxon>Eukaryota</taxon>
        <taxon>Metamonada</taxon>
        <taxon>Parabasalia</taxon>
        <taxon>Trichomonadida</taxon>
        <taxon>Trichomonadidae</taxon>
        <taxon>Trichomonas</taxon>
    </lineage>
</organism>
<dbReference type="AlphaFoldDB" id="A2EFW8"/>
<feature type="region of interest" description="Disordered" evidence="1">
    <location>
        <begin position="88"/>
        <end position="271"/>
    </location>
</feature>
<feature type="compositionally biased region" description="Polar residues" evidence="1">
    <location>
        <begin position="215"/>
        <end position="233"/>
    </location>
</feature>
<evidence type="ECO:0000313" key="2">
    <source>
        <dbReference type="EMBL" id="EAY08424.1"/>
    </source>
</evidence>
<feature type="compositionally biased region" description="Basic and acidic residues" evidence="1">
    <location>
        <begin position="149"/>
        <end position="160"/>
    </location>
</feature>
<reference evidence="2" key="1">
    <citation type="submission" date="2006-10" db="EMBL/GenBank/DDBJ databases">
        <authorList>
            <person name="Amadeo P."/>
            <person name="Zhao Q."/>
            <person name="Wortman J."/>
            <person name="Fraser-Liggett C."/>
            <person name="Carlton J."/>
        </authorList>
    </citation>
    <scope>NUCLEOTIDE SEQUENCE</scope>
    <source>
        <strain evidence="2">G3</strain>
    </source>
</reference>
<accession>A2EFW8</accession>
<name>A2EFW8_TRIV3</name>
<feature type="compositionally biased region" description="Polar residues" evidence="1">
    <location>
        <begin position="161"/>
        <end position="187"/>
    </location>
</feature>
<feature type="compositionally biased region" description="Low complexity" evidence="1">
    <location>
        <begin position="188"/>
        <end position="205"/>
    </location>
</feature>
<feature type="compositionally biased region" description="Polar residues" evidence="1">
    <location>
        <begin position="128"/>
        <end position="148"/>
    </location>
</feature>
<evidence type="ECO:0000313" key="3">
    <source>
        <dbReference type="Proteomes" id="UP000001542"/>
    </source>
</evidence>
<reference evidence="2" key="2">
    <citation type="journal article" date="2007" name="Science">
        <title>Draft genome sequence of the sexually transmitted pathogen Trichomonas vaginalis.</title>
        <authorList>
            <person name="Carlton J.M."/>
            <person name="Hirt R.P."/>
            <person name="Silva J.C."/>
            <person name="Delcher A.L."/>
            <person name="Schatz M."/>
            <person name="Zhao Q."/>
            <person name="Wortman J.R."/>
            <person name="Bidwell S.L."/>
            <person name="Alsmark U.C.M."/>
            <person name="Besteiro S."/>
            <person name="Sicheritz-Ponten T."/>
            <person name="Noel C.J."/>
            <person name="Dacks J.B."/>
            <person name="Foster P.G."/>
            <person name="Simillion C."/>
            <person name="Van de Peer Y."/>
            <person name="Miranda-Saavedra D."/>
            <person name="Barton G.J."/>
            <person name="Westrop G.D."/>
            <person name="Mueller S."/>
            <person name="Dessi D."/>
            <person name="Fiori P.L."/>
            <person name="Ren Q."/>
            <person name="Paulsen I."/>
            <person name="Zhang H."/>
            <person name="Bastida-Corcuera F.D."/>
            <person name="Simoes-Barbosa A."/>
            <person name="Brown M.T."/>
            <person name="Hayes R.D."/>
            <person name="Mukherjee M."/>
            <person name="Okumura C.Y."/>
            <person name="Schneider R."/>
            <person name="Smith A.J."/>
            <person name="Vanacova S."/>
            <person name="Villalvazo M."/>
            <person name="Haas B.J."/>
            <person name="Pertea M."/>
            <person name="Feldblyum T.V."/>
            <person name="Utterback T.R."/>
            <person name="Shu C.L."/>
            <person name="Osoegawa K."/>
            <person name="de Jong P.J."/>
            <person name="Hrdy I."/>
            <person name="Horvathova L."/>
            <person name="Zubacova Z."/>
            <person name="Dolezal P."/>
            <person name="Malik S.B."/>
            <person name="Logsdon J.M. Jr."/>
            <person name="Henze K."/>
            <person name="Gupta A."/>
            <person name="Wang C.C."/>
            <person name="Dunne R.L."/>
            <person name="Upcroft J.A."/>
            <person name="Upcroft P."/>
            <person name="White O."/>
            <person name="Salzberg S.L."/>
            <person name="Tang P."/>
            <person name="Chiu C.-H."/>
            <person name="Lee Y.-S."/>
            <person name="Embley T.M."/>
            <person name="Coombs G.H."/>
            <person name="Mottram J.C."/>
            <person name="Tachezy J."/>
            <person name="Fraser-Liggett C.M."/>
            <person name="Johnson P.J."/>
        </authorList>
    </citation>
    <scope>NUCLEOTIDE SEQUENCE [LARGE SCALE GENOMIC DNA]</scope>
    <source>
        <strain evidence="2">G3</strain>
    </source>
</reference>
<dbReference type="KEGG" id="tva:4766323"/>
<dbReference type="VEuPathDB" id="TrichDB:TVAGG3_0516180"/>
<keyword evidence="3" id="KW-1185">Reference proteome</keyword>
<dbReference type="RefSeq" id="XP_001320647.1">
    <property type="nucleotide sequence ID" value="XM_001320612.1"/>
</dbReference>
<gene>
    <name evidence="2" type="ORF">TVAG_354830</name>
</gene>
<sequence>MNSGQSQEKPPDDMPTDTGSPLKFGLMSAPPLPSGTDTAELRTAKEMILHQIMPNRLPPIGESPAYMSHICPDKPSDTVRNPLRKISQFDLSPNFSDSSDTSSDVSISVSSSNSQTTQHQSISKTSHHSTVGQSVSEHQSYSEYSNPTEKSHHSYSESHHPTISHSNAPTQDISRTSTRRTSIYNSGSEESTYYQSTSEYEYESSSTDKRKMRRISNTQTEYTSLSETGTHTESNSVSVNSNPSTFSKKSRSLPQAATPNPPQKSRCCYIA</sequence>
<proteinExistence type="predicted"/>
<dbReference type="Proteomes" id="UP000001542">
    <property type="component" value="Unassembled WGS sequence"/>
</dbReference>
<feature type="compositionally biased region" description="Low complexity" evidence="1">
    <location>
        <begin position="96"/>
        <end position="123"/>
    </location>
</feature>
<feature type="region of interest" description="Disordered" evidence="1">
    <location>
        <begin position="1"/>
        <end position="37"/>
    </location>
</feature>
<dbReference type="VEuPathDB" id="TrichDB:TVAG_354830"/>
<dbReference type="EMBL" id="DS113378">
    <property type="protein sequence ID" value="EAY08424.1"/>
    <property type="molecule type" value="Genomic_DNA"/>
</dbReference>
<evidence type="ECO:0000256" key="1">
    <source>
        <dbReference type="SAM" id="MobiDB-lite"/>
    </source>
</evidence>